<dbReference type="InterPro" id="IPR001138">
    <property type="entry name" value="Zn2Cys6_DnaBD"/>
</dbReference>
<dbReference type="PANTHER" id="PTHR47784">
    <property type="entry name" value="STEROL UPTAKE CONTROL PROTEIN 2"/>
    <property type="match status" value="1"/>
</dbReference>
<feature type="region of interest" description="Disordered" evidence="2">
    <location>
        <begin position="47"/>
        <end position="74"/>
    </location>
</feature>
<dbReference type="PROSITE" id="PS50048">
    <property type="entry name" value="ZN2_CY6_FUNGAL_2"/>
    <property type="match status" value="1"/>
</dbReference>
<dbReference type="PANTHER" id="PTHR47784:SF4">
    <property type="entry name" value="ZN(II)2CYS6 TRANSCRIPTION FACTOR (EUROFUNG)"/>
    <property type="match status" value="1"/>
</dbReference>
<keyword evidence="5" id="KW-1185">Reference proteome</keyword>
<dbReference type="InterPro" id="IPR036864">
    <property type="entry name" value="Zn2-C6_fun-type_DNA-bd_sf"/>
</dbReference>
<dbReference type="CDD" id="cd00067">
    <property type="entry name" value="GAL4"/>
    <property type="match status" value="1"/>
</dbReference>
<dbReference type="GO" id="GO:0001228">
    <property type="term" value="F:DNA-binding transcription activator activity, RNA polymerase II-specific"/>
    <property type="evidence" value="ECO:0007669"/>
    <property type="project" value="TreeGrafter"/>
</dbReference>
<dbReference type="PROSITE" id="PS00463">
    <property type="entry name" value="ZN2_CY6_FUNGAL_1"/>
    <property type="match status" value="1"/>
</dbReference>
<dbReference type="AlphaFoldDB" id="A0A6A5K5B1"/>
<name>A0A6A5K5B1_9PLEO</name>
<dbReference type="Gene3D" id="4.10.240.10">
    <property type="entry name" value="Zn(2)-C6 fungal-type DNA-binding domain"/>
    <property type="match status" value="1"/>
</dbReference>
<protein>
    <submittedName>
        <fullName evidence="4">Putative C6 finger domain protein</fullName>
    </submittedName>
</protein>
<reference evidence="4" key="1">
    <citation type="submission" date="2020-01" db="EMBL/GenBank/DDBJ databases">
        <authorList>
            <consortium name="DOE Joint Genome Institute"/>
            <person name="Haridas S."/>
            <person name="Albert R."/>
            <person name="Binder M."/>
            <person name="Bloem J."/>
            <person name="Labutti K."/>
            <person name="Salamov A."/>
            <person name="Andreopoulos B."/>
            <person name="Baker S.E."/>
            <person name="Barry K."/>
            <person name="Bills G."/>
            <person name="Bluhm B.H."/>
            <person name="Cannon C."/>
            <person name="Castanera R."/>
            <person name="Culley D.E."/>
            <person name="Daum C."/>
            <person name="Ezra D."/>
            <person name="Gonzalez J.B."/>
            <person name="Henrissat B."/>
            <person name="Kuo A."/>
            <person name="Liang C."/>
            <person name="Lipzen A."/>
            <person name="Lutzoni F."/>
            <person name="Magnuson J."/>
            <person name="Mondo S."/>
            <person name="Nolan M."/>
            <person name="Ohm R."/>
            <person name="Pangilinan J."/>
            <person name="Park H.-J."/>
            <person name="Ramirez L."/>
            <person name="Alfaro M."/>
            <person name="Sun H."/>
            <person name="Tritt A."/>
            <person name="Yoshinaga Y."/>
            <person name="Zwiers L.-H."/>
            <person name="Turgeon B.G."/>
            <person name="Goodwin S.B."/>
            <person name="Spatafora J.W."/>
            <person name="Crous P.W."/>
            <person name="Grigoriev I.V."/>
        </authorList>
    </citation>
    <scope>NUCLEOTIDE SEQUENCE</scope>
    <source>
        <strain evidence="4">P77</strain>
    </source>
</reference>
<dbReference type="InterPro" id="IPR053157">
    <property type="entry name" value="Sterol_Uptake_Regulator"/>
</dbReference>
<proteinExistence type="predicted"/>
<dbReference type="GO" id="GO:0008270">
    <property type="term" value="F:zinc ion binding"/>
    <property type="evidence" value="ECO:0007669"/>
    <property type="project" value="InterPro"/>
</dbReference>
<evidence type="ECO:0000256" key="2">
    <source>
        <dbReference type="SAM" id="MobiDB-lite"/>
    </source>
</evidence>
<dbReference type="SMART" id="SM00066">
    <property type="entry name" value="GAL4"/>
    <property type="match status" value="1"/>
</dbReference>
<evidence type="ECO:0000259" key="3">
    <source>
        <dbReference type="PROSITE" id="PS50048"/>
    </source>
</evidence>
<accession>A0A6A5K5B1</accession>
<dbReference type="SUPFAM" id="SSF57701">
    <property type="entry name" value="Zn2/Cys6 DNA-binding domain"/>
    <property type="match status" value="1"/>
</dbReference>
<dbReference type="OrthoDB" id="4937900at2759"/>
<evidence type="ECO:0000313" key="4">
    <source>
        <dbReference type="EMBL" id="KAF1829542.1"/>
    </source>
</evidence>
<feature type="domain" description="Zn(2)-C6 fungal-type" evidence="3">
    <location>
        <begin position="12"/>
        <end position="42"/>
    </location>
</feature>
<feature type="compositionally biased region" description="Polar residues" evidence="2">
    <location>
        <begin position="47"/>
        <end position="57"/>
    </location>
</feature>
<organism evidence="4 5">
    <name type="scientific">Decorospora gaudefroyi</name>
    <dbReference type="NCBI Taxonomy" id="184978"/>
    <lineage>
        <taxon>Eukaryota</taxon>
        <taxon>Fungi</taxon>
        <taxon>Dikarya</taxon>
        <taxon>Ascomycota</taxon>
        <taxon>Pezizomycotina</taxon>
        <taxon>Dothideomycetes</taxon>
        <taxon>Pleosporomycetidae</taxon>
        <taxon>Pleosporales</taxon>
        <taxon>Pleosporineae</taxon>
        <taxon>Pleosporaceae</taxon>
        <taxon>Decorospora</taxon>
    </lineage>
</organism>
<dbReference type="EMBL" id="ML975437">
    <property type="protein sequence ID" value="KAF1829542.1"/>
    <property type="molecule type" value="Genomic_DNA"/>
</dbReference>
<gene>
    <name evidence="4" type="ORF">BDW02DRAFT_535996</name>
</gene>
<dbReference type="Proteomes" id="UP000800040">
    <property type="component" value="Unassembled WGS sequence"/>
</dbReference>
<evidence type="ECO:0000313" key="5">
    <source>
        <dbReference type="Proteomes" id="UP000800040"/>
    </source>
</evidence>
<evidence type="ECO:0000256" key="1">
    <source>
        <dbReference type="ARBA" id="ARBA00023242"/>
    </source>
</evidence>
<sequence>MLRRSHKKSRDGCLQCKRRHVKCDENRPRCRLCILSDRKCSFASLSTGDASSQSMSPGDTRWTPPAGVQDSTPLEPIVLVNREPRNRRTINDRPLDVDEPINLLHTELLVHALLNDDMFSFAIGFEKFHRAGLAIGFEKALKAPYLMHQVLAFAACHLAHLNPERSIYYRHQAVEMQTRAVSIFNAAQVQVDQSNCVPILLFSSMLGQHLLADTLARRDPGGIDSFITHYVQCVEMHRGIYTIATSAWSMLMETELEPILSMSKSLTSRQPNGEDTAQVSALVESIDSMGEEEKQACRTAIHYLQIGLDAAQVEDNSPISRYQMICEWTMLVPPLFTELLASKRPVALIVLAHYAVLLHYGRHLWQVGDSGRYILHIIGTYLETGWDHWLEYPRERVLQDVE</sequence>
<keyword evidence="1" id="KW-0539">Nucleus</keyword>
<dbReference type="Pfam" id="PF00172">
    <property type="entry name" value="Zn_clus"/>
    <property type="match status" value="1"/>
</dbReference>